<dbReference type="EMBL" id="ML978715">
    <property type="protein sequence ID" value="KAF2088790.1"/>
    <property type="molecule type" value="Genomic_DNA"/>
</dbReference>
<feature type="region of interest" description="Disordered" evidence="1">
    <location>
        <begin position="1"/>
        <end position="46"/>
    </location>
</feature>
<dbReference type="Pfam" id="PF26163">
    <property type="entry name" value="mS26"/>
    <property type="match status" value="1"/>
</dbReference>
<keyword evidence="3" id="KW-1185">Reference proteome</keyword>
<evidence type="ECO:0000256" key="1">
    <source>
        <dbReference type="SAM" id="MobiDB-lite"/>
    </source>
</evidence>
<dbReference type="CDD" id="cd23703">
    <property type="entry name" value="mS26_PET12"/>
    <property type="match status" value="1"/>
</dbReference>
<feature type="region of interest" description="Disordered" evidence="1">
    <location>
        <begin position="91"/>
        <end position="110"/>
    </location>
</feature>
<feature type="compositionally biased region" description="Polar residues" evidence="1">
    <location>
        <begin position="1"/>
        <end position="35"/>
    </location>
</feature>
<protein>
    <submittedName>
        <fullName evidence="2">Uncharacterized protein</fullName>
    </submittedName>
</protein>
<name>A0A6A5YCW8_9PEZI</name>
<evidence type="ECO:0000313" key="3">
    <source>
        <dbReference type="Proteomes" id="UP000799776"/>
    </source>
</evidence>
<reference evidence="2" key="1">
    <citation type="journal article" date="2020" name="Stud. Mycol.">
        <title>101 Dothideomycetes genomes: a test case for predicting lifestyles and emergence of pathogens.</title>
        <authorList>
            <person name="Haridas S."/>
            <person name="Albert R."/>
            <person name="Binder M."/>
            <person name="Bloem J."/>
            <person name="Labutti K."/>
            <person name="Salamov A."/>
            <person name="Andreopoulos B."/>
            <person name="Baker S."/>
            <person name="Barry K."/>
            <person name="Bills G."/>
            <person name="Bluhm B."/>
            <person name="Cannon C."/>
            <person name="Castanera R."/>
            <person name="Culley D."/>
            <person name="Daum C."/>
            <person name="Ezra D."/>
            <person name="Gonzalez J."/>
            <person name="Henrissat B."/>
            <person name="Kuo A."/>
            <person name="Liang C."/>
            <person name="Lipzen A."/>
            <person name="Lutzoni F."/>
            <person name="Magnuson J."/>
            <person name="Mondo S."/>
            <person name="Nolan M."/>
            <person name="Ohm R."/>
            <person name="Pangilinan J."/>
            <person name="Park H.-J."/>
            <person name="Ramirez L."/>
            <person name="Alfaro M."/>
            <person name="Sun H."/>
            <person name="Tritt A."/>
            <person name="Yoshinaga Y."/>
            <person name="Zwiers L.-H."/>
            <person name="Turgeon B."/>
            <person name="Goodwin S."/>
            <person name="Spatafora J."/>
            <person name="Crous P."/>
            <person name="Grigoriev I."/>
        </authorList>
    </citation>
    <scope>NUCLEOTIDE SEQUENCE</scope>
    <source>
        <strain evidence="2">CBS 121410</strain>
    </source>
</reference>
<evidence type="ECO:0000313" key="2">
    <source>
        <dbReference type="EMBL" id="KAF2088790.1"/>
    </source>
</evidence>
<dbReference type="Proteomes" id="UP000799776">
    <property type="component" value="Unassembled WGS sequence"/>
</dbReference>
<proteinExistence type="predicted"/>
<sequence length="312" mass="35021">MPPSTAQSICSSSLRRHTCANSKRIQRSFTSTSPAADNIISPESPRFIDVPRPPQQSHKWVKDVKGVLPVPRNIFVTRSKLDKFSPEFLSAATKEPTTQPKTTSSSDRHAAKIAWKARMAAMRRKNLSESVKLLHERKLKLENFYKTRAGMRQGEQRRLISAPDPDYEKYTSVSVTQAVRDFINNPPAPPTEAEVREREENIKRKEMIKDVMRQDSLHTLYQNAREFIVTEAQLSKAIDDAFGSNTNPVGFSKYGGKAARSIWKVGPPPTTSEMLDPSKRVQSTAMEMNAGYSGPAQQRIHKIAEELTGGKI</sequence>
<organism evidence="2 3">
    <name type="scientific">Saccharata proteae CBS 121410</name>
    <dbReference type="NCBI Taxonomy" id="1314787"/>
    <lineage>
        <taxon>Eukaryota</taxon>
        <taxon>Fungi</taxon>
        <taxon>Dikarya</taxon>
        <taxon>Ascomycota</taxon>
        <taxon>Pezizomycotina</taxon>
        <taxon>Dothideomycetes</taxon>
        <taxon>Dothideomycetes incertae sedis</taxon>
        <taxon>Botryosphaeriales</taxon>
        <taxon>Saccharataceae</taxon>
        <taxon>Saccharata</taxon>
    </lineage>
</organism>
<accession>A0A6A5YCW8</accession>
<gene>
    <name evidence="2" type="ORF">K490DRAFT_39052</name>
</gene>
<feature type="compositionally biased region" description="Polar residues" evidence="1">
    <location>
        <begin position="95"/>
        <end position="105"/>
    </location>
</feature>
<dbReference type="AlphaFoldDB" id="A0A6A5YCW8"/>
<dbReference type="InterPro" id="IPR058940">
    <property type="entry name" value="mS26_fungi"/>
</dbReference>
<dbReference type="OrthoDB" id="5223508at2759"/>